<gene>
    <name evidence="1" type="ORF">KFK09_018913</name>
</gene>
<protein>
    <submittedName>
        <fullName evidence="1">Uncharacterized protein</fullName>
    </submittedName>
</protein>
<dbReference type="AlphaFoldDB" id="A0A8T3AX42"/>
<sequence length="50" mass="5717">MKEINEIQIIYGVVDSPKSINLEFLAFSTVAFIQIPSIQIQNECMSAKKW</sequence>
<accession>A0A8T3AX42</accession>
<comment type="caution">
    <text evidence="1">The sequence shown here is derived from an EMBL/GenBank/DDBJ whole genome shotgun (WGS) entry which is preliminary data.</text>
</comment>
<dbReference type="EMBL" id="JAGYWB010000013">
    <property type="protein sequence ID" value="KAI0500697.1"/>
    <property type="molecule type" value="Genomic_DNA"/>
</dbReference>
<proteinExistence type="predicted"/>
<dbReference type="Proteomes" id="UP000829196">
    <property type="component" value="Unassembled WGS sequence"/>
</dbReference>
<evidence type="ECO:0000313" key="1">
    <source>
        <dbReference type="EMBL" id="KAI0500697.1"/>
    </source>
</evidence>
<organism evidence="1 2">
    <name type="scientific">Dendrobium nobile</name>
    <name type="common">Orchid</name>
    <dbReference type="NCBI Taxonomy" id="94219"/>
    <lineage>
        <taxon>Eukaryota</taxon>
        <taxon>Viridiplantae</taxon>
        <taxon>Streptophyta</taxon>
        <taxon>Embryophyta</taxon>
        <taxon>Tracheophyta</taxon>
        <taxon>Spermatophyta</taxon>
        <taxon>Magnoliopsida</taxon>
        <taxon>Liliopsida</taxon>
        <taxon>Asparagales</taxon>
        <taxon>Orchidaceae</taxon>
        <taxon>Epidendroideae</taxon>
        <taxon>Malaxideae</taxon>
        <taxon>Dendrobiinae</taxon>
        <taxon>Dendrobium</taxon>
    </lineage>
</organism>
<evidence type="ECO:0000313" key="2">
    <source>
        <dbReference type="Proteomes" id="UP000829196"/>
    </source>
</evidence>
<reference evidence="1" key="1">
    <citation type="journal article" date="2022" name="Front. Genet.">
        <title>Chromosome-Scale Assembly of the Dendrobium nobile Genome Provides Insights Into the Molecular Mechanism of the Biosynthesis of the Medicinal Active Ingredient of Dendrobium.</title>
        <authorList>
            <person name="Xu Q."/>
            <person name="Niu S.-C."/>
            <person name="Li K.-L."/>
            <person name="Zheng P.-J."/>
            <person name="Zhang X.-J."/>
            <person name="Jia Y."/>
            <person name="Liu Y."/>
            <person name="Niu Y.-X."/>
            <person name="Yu L.-H."/>
            <person name="Chen D.-F."/>
            <person name="Zhang G.-Q."/>
        </authorList>
    </citation>
    <scope>NUCLEOTIDE SEQUENCE</scope>
    <source>
        <tissue evidence="1">Leaf</tissue>
    </source>
</reference>
<keyword evidence="2" id="KW-1185">Reference proteome</keyword>
<name>A0A8T3AX42_DENNO</name>